<reference evidence="18" key="2">
    <citation type="journal article" date="2017" name="Plant Physiol. Biochem.">
        <title>Differential oxidative and antioxidative response of duckweed Lemna minor toward plant growth promoting/inhibiting bacteria.</title>
        <authorList>
            <person name="Ishizawa H."/>
            <person name="Kuroda M."/>
            <person name="Morikawa M."/>
            <person name="Ike M."/>
        </authorList>
    </citation>
    <scope>NUCLEOTIDE SEQUENCE [LARGE SCALE GENOMIC DNA]</scope>
    <source>
        <strain evidence="18">M6</strain>
    </source>
</reference>
<gene>
    <name evidence="12" type="primary">serS</name>
    <name evidence="17" type="ORF">EM6_0669</name>
</gene>
<dbReference type="GO" id="GO:0005524">
    <property type="term" value="F:ATP binding"/>
    <property type="evidence" value="ECO:0007669"/>
    <property type="project" value="UniProtKB-UniRule"/>
</dbReference>
<keyword evidence="6 12" id="KW-0547">Nucleotide-binding</keyword>
<feature type="coiled-coil region" evidence="15">
    <location>
        <begin position="54"/>
        <end position="107"/>
    </location>
</feature>
<evidence type="ECO:0000256" key="3">
    <source>
        <dbReference type="ARBA" id="ARBA00010728"/>
    </source>
</evidence>
<dbReference type="SUPFAM" id="SSF55681">
    <property type="entry name" value="Class II aaRS and biotin synthetases"/>
    <property type="match status" value="1"/>
</dbReference>
<feature type="binding site" evidence="13">
    <location>
        <position position="420"/>
    </location>
    <ligand>
        <name>L-serine</name>
        <dbReference type="ChEBI" id="CHEBI:33384"/>
    </ligand>
</feature>
<dbReference type="InterPro" id="IPR015866">
    <property type="entry name" value="Ser-tRNA-synth_1_N"/>
</dbReference>
<dbReference type="CDD" id="cd00770">
    <property type="entry name" value="SerRS_core"/>
    <property type="match status" value="1"/>
</dbReference>
<comment type="domain">
    <text evidence="12">Consists of two distinct domains, a catalytic core and a N-terminal extension that is involved in tRNA binding.</text>
</comment>
<dbReference type="PIRSF" id="PIRSF001529">
    <property type="entry name" value="Ser-tRNA-synth_IIa"/>
    <property type="match status" value="1"/>
</dbReference>
<dbReference type="Gene3D" id="1.10.287.40">
    <property type="entry name" value="Serine-tRNA synthetase, tRNA binding domain"/>
    <property type="match status" value="1"/>
</dbReference>
<dbReference type="InterPro" id="IPR006195">
    <property type="entry name" value="aa-tRNA-synth_II"/>
</dbReference>
<evidence type="ECO:0000313" key="18">
    <source>
        <dbReference type="Proteomes" id="UP000278756"/>
    </source>
</evidence>
<evidence type="ECO:0000256" key="13">
    <source>
        <dbReference type="PIRSR" id="PIRSR001529-1"/>
    </source>
</evidence>
<comment type="subcellular location">
    <subcellularLocation>
        <location evidence="1 12">Cytoplasm</location>
    </subcellularLocation>
</comment>
<feature type="binding site" evidence="12 14">
    <location>
        <begin position="386"/>
        <end position="389"/>
    </location>
    <ligand>
        <name>ATP</name>
        <dbReference type="ChEBI" id="CHEBI:30616"/>
    </ligand>
</feature>
<dbReference type="PROSITE" id="PS50862">
    <property type="entry name" value="AA_TRNA_LIGASE_II"/>
    <property type="match status" value="1"/>
</dbReference>
<dbReference type="PANTHER" id="PTHR43697">
    <property type="entry name" value="SERYL-TRNA SYNTHETASE"/>
    <property type="match status" value="1"/>
</dbReference>
<dbReference type="GO" id="GO:0004828">
    <property type="term" value="F:serine-tRNA ligase activity"/>
    <property type="evidence" value="ECO:0007669"/>
    <property type="project" value="UniProtKB-UniRule"/>
</dbReference>
<evidence type="ECO:0000256" key="10">
    <source>
        <dbReference type="ARBA" id="ARBA00047929"/>
    </source>
</evidence>
<dbReference type="InterPro" id="IPR002317">
    <property type="entry name" value="Ser-tRNA-ligase_type_1"/>
</dbReference>
<evidence type="ECO:0000256" key="2">
    <source>
        <dbReference type="ARBA" id="ARBA00005045"/>
    </source>
</evidence>
<dbReference type="InterPro" id="IPR033729">
    <property type="entry name" value="SerRS_core"/>
</dbReference>
<keyword evidence="7 12" id="KW-0067">ATP-binding</keyword>
<comment type="catalytic activity">
    <reaction evidence="10 12">
        <text>tRNA(Sec) + L-serine + ATP = L-seryl-tRNA(Sec) + AMP + diphosphate + H(+)</text>
        <dbReference type="Rhea" id="RHEA:42580"/>
        <dbReference type="Rhea" id="RHEA-COMP:9742"/>
        <dbReference type="Rhea" id="RHEA-COMP:10128"/>
        <dbReference type="ChEBI" id="CHEBI:15378"/>
        <dbReference type="ChEBI" id="CHEBI:30616"/>
        <dbReference type="ChEBI" id="CHEBI:33019"/>
        <dbReference type="ChEBI" id="CHEBI:33384"/>
        <dbReference type="ChEBI" id="CHEBI:78442"/>
        <dbReference type="ChEBI" id="CHEBI:78533"/>
        <dbReference type="ChEBI" id="CHEBI:456215"/>
        <dbReference type="EC" id="6.1.1.11"/>
    </reaction>
</comment>
<evidence type="ECO:0000256" key="14">
    <source>
        <dbReference type="PIRSR" id="PIRSR001529-2"/>
    </source>
</evidence>
<keyword evidence="15" id="KW-0175">Coiled coil</keyword>
<dbReference type="GO" id="GO:0016260">
    <property type="term" value="P:selenocysteine biosynthetic process"/>
    <property type="evidence" value="ECO:0007669"/>
    <property type="project" value="UniProtKB-UniRule"/>
</dbReference>
<comment type="similarity">
    <text evidence="3 12">Belongs to the class-II aminoacyl-tRNA synthetase family. Type-1 seryl-tRNA synthetase subfamily.</text>
</comment>
<evidence type="ECO:0000256" key="15">
    <source>
        <dbReference type="SAM" id="Coils"/>
    </source>
</evidence>
<feature type="binding site" evidence="13">
    <location>
        <position position="268"/>
    </location>
    <ligand>
        <name>L-serine</name>
        <dbReference type="ChEBI" id="CHEBI:33384"/>
    </ligand>
</feature>
<comment type="pathway">
    <text evidence="2 12">Aminoacyl-tRNA biosynthesis; selenocysteinyl-tRNA(Sec) biosynthesis; L-seryl-tRNA(Sec) from L-serine and tRNA(Sec): step 1/1.</text>
</comment>
<evidence type="ECO:0000256" key="12">
    <source>
        <dbReference type="HAMAP-Rule" id="MF_00176"/>
    </source>
</evidence>
<dbReference type="NCBIfam" id="TIGR00414">
    <property type="entry name" value="serS"/>
    <property type="match status" value="1"/>
</dbReference>
<organism evidence="17 18">
    <name type="scientific">Asticcacaulis excentricus</name>
    <dbReference type="NCBI Taxonomy" id="78587"/>
    <lineage>
        <taxon>Bacteria</taxon>
        <taxon>Pseudomonadati</taxon>
        <taxon>Pseudomonadota</taxon>
        <taxon>Alphaproteobacteria</taxon>
        <taxon>Caulobacterales</taxon>
        <taxon>Caulobacteraceae</taxon>
        <taxon>Asticcacaulis</taxon>
    </lineage>
</organism>
<comment type="function">
    <text evidence="12">Catalyzes the attachment of serine to tRNA(Ser). Is also able to aminoacylate tRNA(Sec) with serine, to form the misacylated tRNA L-seryl-tRNA(Sec), which will be further converted into selenocysteinyl-tRNA(Sec).</text>
</comment>
<feature type="binding site" evidence="12">
    <location>
        <position position="422"/>
    </location>
    <ligand>
        <name>L-serine</name>
        <dbReference type="ChEBI" id="CHEBI:33384"/>
    </ligand>
</feature>
<sequence>MHDIKALRETPEAYVKGWSSRGRESAQADVDALLSLDKALRAAKTAFETNQAQLKKLSGEIGKAKAQKDEARAAELMTEVEGLKGAIAEAQETERQTEEDLRTLLASLPNIPFDDVPLGEDEGGNVEIRRHGAPNILSFPAKDHADLGEALKLMDFEAAAKMSGSRFVVLKGQLARLERAIGQWMLDTQTTEHGYTEVNPPVLVKDHALFGTGQLPKFEEDLFFALSGDNFDISAEDLLEWPIHDAAQAIMAVNLKLMQSGRLALIPTAEVSLTNLVREAITAEEELPLRLTALTNCFRAEAGSAGRDTKGMIRQHQFQKVELVSITTPEQSAAEHERMTECAEAILKKLDLSFRTMLLCTGDMGFGARKTYDLEVWLPSQNTYREISSCSNCGDFQARRMDARTRKAGEKGTRFLHTLNGSGLAVGRTLVAIMENYQDEGGRIAIPSVLQPYMGGLTHIG</sequence>
<dbReference type="PANTHER" id="PTHR43697:SF1">
    <property type="entry name" value="SERINE--TRNA LIGASE"/>
    <property type="match status" value="1"/>
</dbReference>
<keyword evidence="5 12" id="KW-0436">Ligase</keyword>
<reference evidence="18" key="1">
    <citation type="journal article" date="2017" name="Biotechnol. Biofuels">
        <title>Evaluation of environmental bacterial communities as a factor affecting the growth of duckweed Lemna minor.</title>
        <authorList>
            <person name="Ishizawa H."/>
            <person name="Kuroda M."/>
            <person name="Morikawa M."/>
            <person name="Ike M."/>
        </authorList>
    </citation>
    <scope>NUCLEOTIDE SEQUENCE [LARGE SCALE GENOMIC DNA]</scope>
    <source>
        <strain evidence="18">M6</strain>
    </source>
</reference>
<dbReference type="Pfam" id="PF02403">
    <property type="entry name" value="Seryl_tRNA_N"/>
    <property type="match status" value="1"/>
</dbReference>
<dbReference type="Gene3D" id="3.30.930.10">
    <property type="entry name" value="Bira Bifunctional Protein, Domain 2"/>
    <property type="match status" value="1"/>
</dbReference>
<accession>A0A3G9G2W7</accession>
<dbReference type="InterPro" id="IPR010978">
    <property type="entry name" value="tRNA-bd_arm"/>
</dbReference>
<dbReference type="HAMAP" id="MF_00176">
    <property type="entry name" value="Ser_tRNA_synth_type1"/>
    <property type="match status" value="1"/>
</dbReference>
<evidence type="ECO:0000256" key="11">
    <source>
        <dbReference type="ARBA" id="ARBA00048823"/>
    </source>
</evidence>
<proteinExistence type="inferred from homology"/>
<evidence type="ECO:0000256" key="7">
    <source>
        <dbReference type="ARBA" id="ARBA00022840"/>
    </source>
</evidence>
<evidence type="ECO:0000256" key="8">
    <source>
        <dbReference type="ARBA" id="ARBA00022917"/>
    </source>
</evidence>
<keyword evidence="9 12" id="KW-0030">Aminoacyl-tRNA synthetase</keyword>
<feature type="binding site" evidence="12 14">
    <location>
        <begin position="299"/>
        <end position="301"/>
    </location>
    <ligand>
        <name>ATP</name>
        <dbReference type="ChEBI" id="CHEBI:30616"/>
    </ligand>
</feature>
<evidence type="ECO:0000313" key="17">
    <source>
        <dbReference type="EMBL" id="BBF80091.1"/>
    </source>
</evidence>
<dbReference type="PRINTS" id="PR00981">
    <property type="entry name" value="TRNASYNTHSER"/>
</dbReference>
<feature type="binding site" evidence="12 13">
    <location>
        <position position="322"/>
    </location>
    <ligand>
        <name>L-serine</name>
        <dbReference type="ChEBI" id="CHEBI:33384"/>
    </ligand>
</feature>
<dbReference type="EC" id="6.1.1.11" evidence="12"/>
<dbReference type="RefSeq" id="WP_126420327.1">
    <property type="nucleotide sequence ID" value="NZ_AP018827.1"/>
</dbReference>
<evidence type="ECO:0000256" key="5">
    <source>
        <dbReference type="ARBA" id="ARBA00022598"/>
    </source>
</evidence>
<keyword evidence="8 12" id="KW-0648">Protein biosynthesis</keyword>
<keyword evidence="4 12" id="KW-0963">Cytoplasm</keyword>
<evidence type="ECO:0000256" key="6">
    <source>
        <dbReference type="ARBA" id="ARBA00022741"/>
    </source>
</evidence>
<dbReference type="SUPFAM" id="SSF46589">
    <property type="entry name" value="tRNA-binding arm"/>
    <property type="match status" value="1"/>
</dbReference>
<dbReference type="GO" id="GO:0005737">
    <property type="term" value="C:cytoplasm"/>
    <property type="evidence" value="ECO:0007669"/>
    <property type="project" value="UniProtKB-SubCell"/>
</dbReference>
<evidence type="ECO:0000256" key="9">
    <source>
        <dbReference type="ARBA" id="ARBA00023146"/>
    </source>
</evidence>
<evidence type="ECO:0000256" key="4">
    <source>
        <dbReference type="ARBA" id="ARBA00022490"/>
    </source>
</evidence>
<evidence type="ECO:0000256" key="1">
    <source>
        <dbReference type="ARBA" id="ARBA00004496"/>
    </source>
</evidence>
<comment type="subunit">
    <text evidence="12">Homodimer. The tRNA molecule binds across the dimer.</text>
</comment>
<evidence type="ECO:0000259" key="16">
    <source>
        <dbReference type="PROSITE" id="PS50862"/>
    </source>
</evidence>
<dbReference type="Pfam" id="PF00587">
    <property type="entry name" value="tRNA-synt_2b"/>
    <property type="match status" value="1"/>
</dbReference>
<comment type="caution">
    <text evidence="12">Lacks conserved residue(s) required for the propagation of feature annotation.</text>
</comment>
<dbReference type="InterPro" id="IPR045864">
    <property type="entry name" value="aa-tRNA-synth_II/BPL/LPL"/>
</dbReference>
<dbReference type="Proteomes" id="UP000278756">
    <property type="component" value="Chromosome 1"/>
</dbReference>
<dbReference type="GO" id="GO:0006434">
    <property type="term" value="P:seryl-tRNA aminoacylation"/>
    <property type="evidence" value="ECO:0007669"/>
    <property type="project" value="UniProtKB-UniRule"/>
</dbReference>
<dbReference type="AlphaFoldDB" id="A0A3G9G2W7"/>
<dbReference type="EMBL" id="AP018827">
    <property type="protein sequence ID" value="BBF80091.1"/>
    <property type="molecule type" value="Genomic_DNA"/>
</dbReference>
<comment type="catalytic activity">
    <reaction evidence="11 12">
        <text>tRNA(Ser) + L-serine + ATP = L-seryl-tRNA(Ser) + AMP + diphosphate + H(+)</text>
        <dbReference type="Rhea" id="RHEA:12292"/>
        <dbReference type="Rhea" id="RHEA-COMP:9669"/>
        <dbReference type="Rhea" id="RHEA-COMP:9703"/>
        <dbReference type="ChEBI" id="CHEBI:15378"/>
        <dbReference type="ChEBI" id="CHEBI:30616"/>
        <dbReference type="ChEBI" id="CHEBI:33019"/>
        <dbReference type="ChEBI" id="CHEBI:33384"/>
        <dbReference type="ChEBI" id="CHEBI:78442"/>
        <dbReference type="ChEBI" id="CHEBI:78533"/>
        <dbReference type="ChEBI" id="CHEBI:456215"/>
        <dbReference type="EC" id="6.1.1.11"/>
    </reaction>
</comment>
<name>A0A3G9G2W7_9CAUL</name>
<dbReference type="InterPro" id="IPR042103">
    <property type="entry name" value="SerRS_1_N_sf"/>
</dbReference>
<feature type="domain" description="Aminoacyl-transfer RNA synthetases class-II family profile" evidence="16">
    <location>
        <begin position="176"/>
        <end position="447"/>
    </location>
</feature>
<feature type="binding site" evidence="12">
    <location>
        <begin position="268"/>
        <end position="270"/>
    </location>
    <ligand>
        <name>L-serine</name>
        <dbReference type="ChEBI" id="CHEBI:33384"/>
    </ligand>
</feature>
<protein>
    <recommendedName>
        <fullName evidence="12">Serine--tRNA ligase</fullName>
        <ecNumber evidence="12">6.1.1.11</ecNumber>
    </recommendedName>
    <alternativeName>
        <fullName evidence="12">Seryl-tRNA synthetase</fullName>
        <shortName evidence="12">SerRS</shortName>
    </alternativeName>
    <alternativeName>
        <fullName evidence="12">Seryl-tRNA(Ser/Sec) synthetase</fullName>
    </alternativeName>
</protein>
<feature type="binding site" evidence="13">
    <location>
        <position position="299"/>
    </location>
    <ligand>
        <name>L-serine</name>
        <dbReference type="ChEBI" id="CHEBI:33384"/>
    </ligand>
</feature>
<dbReference type="InterPro" id="IPR002314">
    <property type="entry name" value="aa-tRNA-synt_IIb"/>
</dbReference>
<dbReference type="UniPathway" id="UPA00906">
    <property type="reaction ID" value="UER00895"/>
</dbReference>
<dbReference type="OrthoDB" id="9804647at2"/>